<dbReference type="SUPFAM" id="SSF57667">
    <property type="entry name" value="beta-beta-alpha zinc fingers"/>
    <property type="match status" value="1"/>
</dbReference>
<dbReference type="InterPro" id="IPR050589">
    <property type="entry name" value="Ikaros_C2H2-ZF"/>
</dbReference>
<dbReference type="PANTHER" id="PTHR24404">
    <property type="entry name" value="ZINC FINGER PROTEIN"/>
    <property type="match status" value="1"/>
</dbReference>
<evidence type="ECO:0000313" key="10">
    <source>
        <dbReference type="Ensembl" id="ENSPNAP00000035457.2"/>
    </source>
</evidence>
<evidence type="ECO:0000256" key="1">
    <source>
        <dbReference type="ARBA" id="ARBA00004123"/>
    </source>
</evidence>
<evidence type="ECO:0000256" key="4">
    <source>
        <dbReference type="ARBA" id="ARBA00022771"/>
    </source>
</evidence>
<evidence type="ECO:0000256" key="2">
    <source>
        <dbReference type="ARBA" id="ARBA00022723"/>
    </source>
</evidence>
<evidence type="ECO:0000256" key="3">
    <source>
        <dbReference type="ARBA" id="ARBA00022737"/>
    </source>
</evidence>
<name>A0A3B4EG15_PYGNA</name>
<keyword evidence="11" id="KW-1185">Reference proteome</keyword>
<dbReference type="AlphaFoldDB" id="A0A3B4EG15"/>
<proteinExistence type="predicted"/>
<organism evidence="10 11">
    <name type="scientific">Pygocentrus nattereri</name>
    <name type="common">Red-bellied piranha</name>
    <dbReference type="NCBI Taxonomy" id="42514"/>
    <lineage>
        <taxon>Eukaryota</taxon>
        <taxon>Metazoa</taxon>
        <taxon>Chordata</taxon>
        <taxon>Craniata</taxon>
        <taxon>Vertebrata</taxon>
        <taxon>Euteleostomi</taxon>
        <taxon>Actinopterygii</taxon>
        <taxon>Neopterygii</taxon>
        <taxon>Teleostei</taxon>
        <taxon>Ostariophysi</taxon>
        <taxon>Characiformes</taxon>
        <taxon>Characoidei</taxon>
        <taxon>Pygocentrus</taxon>
    </lineage>
</organism>
<reference evidence="10 11" key="1">
    <citation type="submission" date="2020-10" db="EMBL/GenBank/DDBJ databases">
        <title>Pygocentrus nattereri (red-bellied piranha) genome, fPygNat1, primary haplotype.</title>
        <authorList>
            <person name="Myers G."/>
            <person name="Meyer A."/>
            <person name="Karagic N."/>
            <person name="Pippel M."/>
            <person name="Winkler S."/>
            <person name="Tracey A."/>
            <person name="Wood J."/>
            <person name="Formenti G."/>
            <person name="Howe K."/>
            <person name="Fedrigo O."/>
            <person name="Jarvis E.D."/>
        </authorList>
    </citation>
    <scope>NUCLEOTIDE SEQUENCE [LARGE SCALE GENOMIC DNA]</scope>
</reference>
<sequence length="393" mass="43665">MDCKDDQQEKVEVVVLRTMPRREDTNHKGRAILQATYEKVATMMLNSEQKVKSLVLKGQDPASSFTTSTQDKTGPVQVLIPASSSASMKPREVVLQGVVLPQQRPVRVPVCTSSPVSLSASNQSKVALRIPTYPTTSTNVTVSFSPTPVQFPTPALVSASSMKTLPLSTSQRLPGNVRPVTVPLTQSVPAPVASAASTQAHVMAPIQSSINLEGSCSTSSPVQVPPSSENHVKIVAMFVNQSQELVIQKRLRQSWHSKTIFPCRHCGAIARQPSLGIRHRYQHRGPRLHRCQCGRTFQRQLHLLRHQVQHAEAMRYVCAACGQTFQGTHHLASHKRKVFFRFRPSDMKKGTRRECRNVFHCDCGQAFARSSALLWHMLKNSKSSKRFKKLLLI</sequence>
<reference evidence="10" key="3">
    <citation type="submission" date="2025-09" db="UniProtKB">
        <authorList>
            <consortium name="Ensembl"/>
        </authorList>
    </citation>
    <scope>IDENTIFICATION</scope>
</reference>
<evidence type="ECO:0000313" key="11">
    <source>
        <dbReference type="Proteomes" id="UP001501920"/>
    </source>
</evidence>
<evidence type="ECO:0000256" key="7">
    <source>
        <dbReference type="ARBA" id="ARBA00023242"/>
    </source>
</evidence>
<evidence type="ECO:0000256" key="8">
    <source>
        <dbReference type="PROSITE-ProRule" id="PRU00042"/>
    </source>
</evidence>
<dbReference type="InterPro" id="IPR013087">
    <property type="entry name" value="Znf_C2H2_type"/>
</dbReference>
<dbReference type="GO" id="GO:0006357">
    <property type="term" value="P:regulation of transcription by RNA polymerase II"/>
    <property type="evidence" value="ECO:0007669"/>
    <property type="project" value="TreeGrafter"/>
</dbReference>
<dbReference type="Gene3D" id="3.30.160.60">
    <property type="entry name" value="Classic Zinc Finger"/>
    <property type="match status" value="2"/>
</dbReference>
<keyword evidence="3" id="KW-0677">Repeat</keyword>
<comment type="subcellular location">
    <subcellularLocation>
        <location evidence="1">Nucleus</location>
    </subcellularLocation>
</comment>
<evidence type="ECO:0000256" key="6">
    <source>
        <dbReference type="ARBA" id="ARBA00023125"/>
    </source>
</evidence>
<evidence type="ECO:0000256" key="5">
    <source>
        <dbReference type="ARBA" id="ARBA00022833"/>
    </source>
</evidence>
<dbReference type="InterPro" id="IPR036236">
    <property type="entry name" value="Znf_C2H2_sf"/>
</dbReference>
<protein>
    <recommendedName>
        <fullName evidence="9">C2H2-type domain-containing protein</fullName>
    </recommendedName>
</protein>
<dbReference type="GeneTree" id="ENSGT01030000235814"/>
<reference evidence="10" key="2">
    <citation type="submission" date="2025-08" db="UniProtKB">
        <authorList>
            <consortium name="Ensembl"/>
        </authorList>
    </citation>
    <scope>IDENTIFICATION</scope>
</reference>
<dbReference type="GO" id="GO:0003700">
    <property type="term" value="F:DNA-binding transcription factor activity"/>
    <property type="evidence" value="ECO:0007669"/>
    <property type="project" value="TreeGrafter"/>
</dbReference>
<feature type="domain" description="C2H2-type" evidence="9">
    <location>
        <begin position="316"/>
        <end position="344"/>
    </location>
</feature>
<dbReference type="GO" id="GO:0008270">
    <property type="term" value="F:zinc ion binding"/>
    <property type="evidence" value="ECO:0007669"/>
    <property type="project" value="UniProtKB-KW"/>
</dbReference>
<dbReference type="STRING" id="42514.ENSPNAP00000035457"/>
<keyword evidence="5" id="KW-0862">Zinc</keyword>
<keyword evidence="4 8" id="KW-0863">Zinc-finger</keyword>
<evidence type="ECO:0000259" key="9">
    <source>
        <dbReference type="PROSITE" id="PS50157"/>
    </source>
</evidence>
<dbReference type="GO" id="GO:0000978">
    <property type="term" value="F:RNA polymerase II cis-regulatory region sequence-specific DNA binding"/>
    <property type="evidence" value="ECO:0007669"/>
    <property type="project" value="TreeGrafter"/>
</dbReference>
<keyword evidence="2" id="KW-0479">Metal-binding</keyword>
<dbReference type="Ensembl" id="ENSPNAT00000028438.2">
    <property type="protein sequence ID" value="ENSPNAP00000035457.2"/>
    <property type="gene ID" value="ENSPNAG00000006099.2"/>
</dbReference>
<dbReference type="PANTHER" id="PTHR24404:SF106">
    <property type="entry name" value="C2H2-TYPE DOMAIN-CONTAINING PROTEIN"/>
    <property type="match status" value="1"/>
</dbReference>
<dbReference type="PROSITE" id="PS50157">
    <property type="entry name" value="ZINC_FINGER_C2H2_2"/>
    <property type="match status" value="1"/>
</dbReference>
<keyword evidence="6" id="KW-0238">DNA-binding</keyword>
<keyword evidence="7" id="KW-0539">Nucleus</keyword>
<accession>A0A3B4EG15</accession>
<dbReference type="GO" id="GO:0005634">
    <property type="term" value="C:nucleus"/>
    <property type="evidence" value="ECO:0007669"/>
    <property type="project" value="UniProtKB-SubCell"/>
</dbReference>
<dbReference type="Proteomes" id="UP001501920">
    <property type="component" value="Chromosome 3"/>
</dbReference>